<proteinExistence type="predicted"/>
<reference evidence="1 2" key="1">
    <citation type="submission" date="2024-08" db="EMBL/GenBank/DDBJ databases">
        <title>Draft Genome Sequence of Legionella lytica strain DSB2004, Isolated From a Fire Sprinkler System.</title>
        <authorList>
            <person name="Everhart A.D."/>
            <person name="Kidane D.T."/>
            <person name="Farone A.L."/>
            <person name="Farone M.B."/>
        </authorList>
    </citation>
    <scope>NUCLEOTIDE SEQUENCE [LARGE SCALE GENOMIC DNA]</scope>
    <source>
        <strain evidence="1 2">DSB2004</strain>
    </source>
</reference>
<evidence type="ECO:0000313" key="1">
    <source>
        <dbReference type="EMBL" id="MFJ1268509.1"/>
    </source>
</evidence>
<accession>A0ABW8D734</accession>
<dbReference type="Proteomes" id="UP001615550">
    <property type="component" value="Unassembled WGS sequence"/>
</dbReference>
<keyword evidence="2" id="KW-1185">Reference proteome</keyword>
<evidence type="ECO:0000313" key="2">
    <source>
        <dbReference type="Proteomes" id="UP001615550"/>
    </source>
</evidence>
<protein>
    <recommendedName>
        <fullName evidence="3">Dot/Icm T4SS effector</fullName>
    </recommendedName>
</protein>
<name>A0ABW8D734_9GAMM</name>
<organism evidence="1 2">
    <name type="scientific">Legionella lytica</name>
    <dbReference type="NCBI Taxonomy" id="96232"/>
    <lineage>
        <taxon>Bacteria</taxon>
        <taxon>Pseudomonadati</taxon>
        <taxon>Pseudomonadota</taxon>
        <taxon>Gammaproteobacteria</taxon>
        <taxon>Legionellales</taxon>
        <taxon>Legionellaceae</taxon>
        <taxon>Legionella</taxon>
    </lineage>
</organism>
<dbReference type="EMBL" id="JBGORX010000002">
    <property type="protein sequence ID" value="MFJ1268509.1"/>
    <property type="molecule type" value="Genomic_DNA"/>
</dbReference>
<evidence type="ECO:0008006" key="3">
    <source>
        <dbReference type="Google" id="ProtNLM"/>
    </source>
</evidence>
<sequence length="790" mass="89660">MQILAILGFSKVGAHVSAHEAHFGTIAYNDQGKARHVIFKKNKHPGRFGEQASELEACFTAVANAVSAPQRSLEQDIVRYTNGSIAGVCAEHAAHALLRLRAANEDIVFLQANKKFSSSAEVSDAEFHDWIQAHKPITTEVSDAEFLAWAYGTDSGTPSLMPAGDIEIAEESSSSKAGNKWEEFKAIHDAKEALEKFGSRYFQRLRDYWQERQDIAVASVGELDEDVVLVCSLYVESLLKKGNPFDLDKVPANLSQHHELLSMIYEWESLKRRCDEQFLTNVQQEFDVSNHGVGKGFNFLDKLPQNFFQKLLAEKNAGNITIDMDSLADVFTTAYGLEEDDLHKGNIGYYVTLEHDKPCFHFFKIDHDLSFSDKMMSTRSARLANLTYTGKEFRINVADLQGFPDLRHSGNHYWPTKKAFFVAGDKAYQSLQDRLAYQSLKHDPDFESAKWQRFLKQAVIPTELIGKGLKKTLEDAPNQAEAKSTLAMVLRATSSRFSELRVALVEVPEFRKFISEKRSEAERIVINELRQYATSLGCTEDEIKAYTDEVRNSLNSIVKASTLSNSNTALHTAVITQAYRCFETGEYFSSHRNNKDSEGFTALDRAIAYYEEHTHTLNKQDVRDEQHEYNHRMRTYYADVVCDLARHQAEYTIKTSAEFQKLLVEARQVNSMSLQPLVQSLTEFKQQLEHIRSQPMSTLKNDKMCALELLRRAHLSNDELLQLKDELQPTEPEGALKFIKELRSEIWIVKYIRGTYGSTATSTDMLSCIDSKIADLARREEQQSGVRPVL</sequence>
<comment type="caution">
    <text evidence="1">The sequence shown here is derived from an EMBL/GenBank/DDBJ whole genome shotgun (WGS) entry which is preliminary data.</text>
</comment>
<dbReference type="RefSeq" id="WP_400187356.1">
    <property type="nucleotide sequence ID" value="NZ_JBGORX010000002.1"/>
</dbReference>
<gene>
    <name evidence="1" type="ORF">ACD661_08085</name>
</gene>